<keyword evidence="1" id="KW-0812">Transmembrane</keyword>
<evidence type="ECO:0000256" key="1">
    <source>
        <dbReference type="SAM" id="Phobius"/>
    </source>
</evidence>
<reference evidence="2 3" key="1">
    <citation type="submission" date="2018-05" db="EMBL/GenBank/DDBJ databases">
        <title>Genomic Encyclopedia of Type Strains, Phase IV (KMG-IV): sequencing the most valuable type-strain genomes for metagenomic binning, comparative biology and taxonomic classification.</title>
        <authorList>
            <person name="Goeker M."/>
        </authorList>
    </citation>
    <scope>NUCLEOTIDE SEQUENCE [LARGE SCALE GENOMIC DNA]</scope>
    <source>
        <strain evidence="2 3">DSM 24906</strain>
    </source>
</reference>
<proteinExistence type="predicted"/>
<keyword evidence="1" id="KW-1133">Transmembrane helix</keyword>
<accession>A0AA45C755</accession>
<evidence type="ECO:0000313" key="3">
    <source>
        <dbReference type="Proteomes" id="UP000245921"/>
    </source>
</evidence>
<name>A0AA45C755_9BACT</name>
<comment type="caution">
    <text evidence="2">The sequence shown here is derived from an EMBL/GenBank/DDBJ whole genome shotgun (WGS) entry which is preliminary data.</text>
</comment>
<dbReference type="Proteomes" id="UP000245921">
    <property type="component" value="Unassembled WGS sequence"/>
</dbReference>
<sequence>MKRIIILMIIMINITIYSQFQNYIYIGTDIKYENRIKNDYKPSHGWYENQWINDSILRDYSVYNAKLISIGFKSQYDKKFYAQFIADLRLSETAYYNYKNYNIYNLKDITYISLDFPTNSYLNYKEKNYEITLGRTKIKSGNLIYPITLSNNAPYYDNLNIKIKLNKINYQMAFISSFPFLSKQEYEYKFSKGNFSAYRNDIFQKIYHEDQNFEYALQILNHIAGRLPSPLDIVKSETGLLSTYIKYKTFINMYAEYTINYSNLKSSFAFGMNKTFDILNLQITPTIEYYNISKNIYHDEDPYKQLYYRGFSLSNTPPARLMFNYPFGFKYGEDSNMIAMNLNIENKNLKISIQYDNGKNKEGKINNLNLNTYIKLKYGDIKLSYINLNLNEKHQNILSIHYIFDLDIQL</sequence>
<evidence type="ECO:0000313" key="2">
    <source>
        <dbReference type="EMBL" id="PWJ95162.1"/>
    </source>
</evidence>
<keyword evidence="3" id="KW-1185">Reference proteome</keyword>
<dbReference type="AlphaFoldDB" id="A0AA45C755"/>
<gene>
    <name evidence="2" type="ORF">C7380_107117</name>
</gene>
<dbReference type="EMBL" id="QGGI01000007">
    <property type="protein sequence ID" value="PWJ95162.1"/>
    <property type="molecule type" value="Genomic_DNA"/>
</dbReference>
<dbReference type="RefSeq" id="WP_109604695.1">
    <property type="nucleotide sequence ID" value="NZ_QGGI01000007.1"/>
</dbReference>
<feature type="transmembrane region" description="Helical" evidence="1">
    <location>
        <begin position="5"/>
        <end position="26"/>
    </location>
</feature>
<keyword evidence="1" id="KW-0472">Membrane</keyword>
<protein>
    <submittedName>
        <fullName evidence="2">Uncharacterized protein</fullName>
    </submittedName>
</protein>
<organism evidence="2 3">
    <name type="scientific">Oceanotoga teriensis</name>
    <dbReference type="NCBI Taxonomy" id="515440"/>
    <lineage>
        <taxon>Bacteria</taxon>
        <taxon>Thermotogati</taxon>
        <taxon>Thermotogota</taxon>
        <taxon>Thermotogae</taxon>
        <taxon>Petrotogales</taxon>
        <taxon>Petrotogaceae</taxon>
        <taxon>Oceanotoga</taxon>
    </lineage>
</organism>